<dbReference type="Proteomes" id="UP000689129">
    <property type="component" value="Unassembled WGS sequence"/>
</dbReference>
<dbReference type="PANTHER" id="PTHR42037:SF1">
    <property type="match status" value="1"/>
</dbReference>
<gene>
    <name evidence="2" type="ORF">HYQ45_010110</name>
</gene>
<evidence type="ECO:0000313" key="2">
    <source>
        <dbReference type="EMBL" id="KAG7131270.1"/>
    </source>
</evidence>
<dbReference type="PANTHER" id="PTHR42037">
    <property type="match status" value="1"/>
</dbReference>
<evidence type="ECO:0000256" key="1">
    <source>
        <dbReference type="SAM" id="MobiDB-lite"/>
    </source>
</evidence>
<comment type="caution">
    <text evidence="2">The sequence shown here is derived from an EMBL/GenBank/DDBJ whole genome shotgun (WGS) entry which is preliminary data.</text>
</comment>
<feature type="region of interest" description="Disordered" evidence="1">
    <location>
        <begin position="402"/>
        <end position="437"/>
    </location>
</feature>
<name>A0A8I3AMJ4_VERLO</name>
<dbReference type="InterPro" id="IPR027796">
    <property type="entry name" value="OTT_1508_deam-like"/>
</dbReference>
<reference evidence="2" key="1">
    <citation type="journal article" date="2021" name="Mol. Plant Pathol.">
        <title>A 20-kb lineage-specific genomic region tames virulence in pathogenic amphidiploid Verticillium longisporum.</title>
        <authorList>
            <person name="Harting R."/>
            <person name="Starke J."/>
            <person name="Kusch H."/>
            <person name="Poggeler S."/>
            <person name="Maurus I."/>
            <person name="Schluter R."/>
            <person name="Landesfeind M."/>
            <person name="Bulla I."/>
            <person name="Nowrousian M."/>
            <person name="de Jonge R."/>
            <person name="Stahlhut G."/>
            <person name="Hoff K.J."/>
            <person name="Asshauer K.P."/>
            <person name="Thurmer A."/>
            <person name="Stanke M."/>
            <person name="Daniel R."/>
            <person name="Morgenstern B."/>
            <person name="Thomma B.P.H.J."/>
            <person name="Kronstad J.W."/>
            <person name="Braus-Stromeyer S.A."/>
            <person name="Braus G.H."/>
        </authorList>
    </citation>
    <scope>NUCLEOTIDE SEQUENCE</scope>
    <source>
        <strain evidence="2">Vl32</strain>
    </source>
</reference>
<accession>A0A8I3AMJ4</accession>
<dbReference type="Pfam" id="PF14441">
    <property type="entry name" value="OTT_1508_deam"/>
    <property type="match status" value="1"/>
</dbReference>
<feature type="region of interest" description="Disordered" evidence="1">
    <location>
        <begin position="1"/>
        <end position="24"/>
    </location>
</feature>
<proteinExistence type="predicted"/>
<protein>
    <submittedName>
        <fullName evidence="2">Uncharacterized protein</fullName>
    </submittedName>
</protein>
<dbReference type="OrthoDB" id="3251507at2759"/>
<dbReference type="AlphaFoldDB" id="A0A8I3AMJ4"/>
<organism evidence="2 3">
    <name type="scientific">Verticillium longisporum</name>
    <name type="common">Verticillium dahliae var. longisporum</name>
    <dbReference type="NCBI Taxonomy" id="100787"/>
    <lineage>
        <taxon>Eukaryota</taxon>
        <taxon>Fungi</taxon>
        <taxon>Dikarya</taxon>
        <taxon>Ascomycota</taxon>
        <taxon>Pezizomycotina</taxon>
        <taxon>Sordariomycetes</taxon>
        <taxon>Hypocreomycetidae</taxon>
        <taxon>Glomerellales</taxon>
        <taxon>Plectosphaerellaceae</taxon>
        <taxon>Verticillium</taxon>
    </lineage>
</organism>
<dbReference type="EMBL" id="JAEMWZ010000209">
    <property type="protein sequence ID" value="KAG7131270.1"/>
    <property type="molecule type" value="Genomic_DNA"/>
</dbReference>
<sequence length="437" mass="49811">MSDQPYISQQPSMLEPSERDNDTPEQLVLAAPRPDRTVAVKPNRQRMFYQPIVLEINLYLDKLADVLGGCMSDYERRNVKNLTLERELSSWRMLLKAMSSVRAKERNREEYTRICEIFIKAIRGYQNSAIGKEITLRVKDSSMNNSEPWRELQHCLGRLGSYGEAVRILVSASTRWPELFQDFIVTAVPSSVPHAKPLAKSNLTAAQVIGQMMRHEDAPPYLDQVAELQKFGLDNLIQQQVATSTFKPIVHAEVLVHNYLLKREINIASQYWHGWKTIGGSKPTCRLCNYYFISHPDRLDQVRDSHRNLYPNWRLPDVFESEGTRGNKARLDLLDDIIARVRDDTKRTLREKVPLGKKHDSNTFSTMPEYLDSRSQGSVPVGETSSVIAQFGMAMSRMQVSRDVTTEVKSEDDGSFAANDSAYHSDDEDGGATLVWQ</sequence>
<feature type="compositionally biased region" description="Polar residues" evidence="1">
    <location>
        <begin position="1"/>
        <end position="12"/>
    </location>
</feature>
<evidence type="ECO:0000313" key="3">
    <source>
        <dbReference type="Proteomes" id="UP000689129"/>
    </source>
</evidence>